<keyword evidence="8" id="KW-0472">Membrane</keyword>
<keyword evidence="4" id="KW-0560">Oxidoreductase</keyword>
<dbReference type="OrthoDB" id="2121828at2759"/>
<protein>
    <submittedName>
        <fullName evidence="13">Fet3 protein</fullName>
    </submittedName>
</protein>
<keyword evidence="6" id="KW-1015">Disulfide bond</keyword>
<dbReference type="CDD" id="cd13899">
    <property type="entry name" value="CuRO_3_Fet3p"/>
    <property type="match status" value="1"/>
</dbReference>
<evidence type="ECO:0000256" key="4">
    <source>
        <dbReference type="ARBA" id="ARBA00023002"/>
    </source>
</evidence>
<dbReference type="InterPro" id="IPR008972">
    <property type="entry name" value="Cupredoxin"/>
</dbReference>
<evidence type="ECO:0000259" key="10">
    <source>
        <dbReference type="Pfam" id="PF00394"/>
    </source>
</evidence>
<evidence type="ECO:0000256" key="7">
    <source>
        <dbReference type="ARBA" id="ARBA00023180"/>
    </source>
</evidence>
<dbReference type="InterPro" id="IPR011706">
    <property type="entry name" value="Cu-oxidase_C"/>
</dbReference>
<dbReference type="Proteomes" id="UP000053477">
    <property type="component" value="Unassembled WGS sequence"/>
</dbReference>
<evidence type="ECO:0000259" key="11">
    <source>
        <dbReference type="Pfam" id="PF07731"/>
    </source>
</evidence>
<dbReference type="CDD" id="cd13851">
    <property type="entry name" value="CuRO_1_Fet3p"/>
    <property type="match status" value="1"/>
</dbReference>
<dbReference type="PANTHER" id="PTHR11709:SF361">
    <property type="entry name" value="IRON TRANSPORT MULTICOPPER OXIDASE FET3"/>
    <property type="match status" value="1"/>
</dbReference>
<dbReference type="GO" id="GO:0033573">
    <property type="term" value="C:high-affinity iron permease complex"/>
    <property type="evidence" value="ECO:0007669"/>
    <property type="project" value="TreeGrafter"/>
</dbReference>
<feature type="domain" description="Plastocyanin-like" evidence="12">
    <location>
        <begin position="38"/>
        <end position="152"/>
    </location>
</feature>
<dbReference type="CDD" id="cd13877">
    <property type="entry name" value="CuRO_2_Fet3p_like"/>
    <property type="match status" value="1"/>
</dbReference>
<comment type="similarity">
    <text evidence="1">Belongs to the multicopper oxidase family.</text>
</comment>
<dbReference type="InterPro" id="IPR044130">
    <property type="entry name" value="CuRO_2_Fet3-like"/>
</dbReference>
<reference evidence="13 14" key="1">
    <citation type="submission" date="2015-04" db="EMBL/GenBank/DDBJ databases">
        <title>Complete genome sequence of Schizopora paradoxa KUC8140, a cosmopolitan wood degrader in East Asia.</title>
        <authorList>
            <consortium name="DOE Joint Genome Institute"/>
            <person name="Min B."/>
            <person name="Park H."/>
            <person name="Jang Y."/>
            <person name="Kim J.-J."/>
            <person name="Kim K.H."/>
            <person name="Pangilinan J."/>
            <person name="Lipzen A."/>
            <person name="Riley R."/>
            <person name="Grigoriev I.V."/>
            <person name="Spatafora J.W."/>
            <person name="Choi I.-G."/>
        </authorList>
    </citation>
    <scope>NUCLEOTIDE SEQUENCE [LARGE SCALE GENOMIC DNA]</scope>
    <source>
        <strain evidence="13 14">KUC8140</strain>
    </source>
</reference>
<evidence type="ECO:0000259" key="12">
    <source>
        <dbReference type="Pfam" id="PF07732"/>
    </source>
</evidence>
<feature type="domain" description="Plastocyanin-like" evidence="10">
    <location>
        <begin position="164"/>
        <end position="304"/>
    </location>
</feature>
<accession>A0A0H2S686</accession>
<dbReference type="Pfam" id="PF00394">
    <property type="entry name" value="Cu-oxidase"/>
    <property type="match status" value="1"/>
</dbReference>
<dbReference type="AlphaFoldDB" id="A0A0H2S686"/>
<dbReference type="SUPFAM" id="SSF49503">
    <property type="entry name" value="Cupredoxins"/>
    <property type="match status" value="3"/>
</dbReference>
<dbReference type="InterPro" id="IPR011707">
    <property type="entry name" value="Cu-oxidase-like_N"/>
</dbReference>
<keyword evidence="5" id="KW-0186">Copper</keyword>
<evidence type="ECO:0000256" key="2">
    <source>
        <dbReference type="ARBA" id="ARBA00022723"/>
    </source>
</evidence>
<dbReference type="PROSITE" id="PS00079">
    <property type="entry name" value="MULTICOPPER_OXIDASE1"/>
    <property type="match status" value="1"/>
</dbReference>
<keyword evidence="8" id="KW-0812">Transmembrane</keyword>
<dbReference type="PANTHER" id="PTHR11709">
    <property type="entry name" value="MULTI-COPPER OXIDASE"/>
    <property type="match status" value="1"/>
</dbReference>
<keyword evidence="3 9" id="KW-0732">Signal</keyword>
<dbReference type="PROSITE" id="PS00080">
    <property type="entry name" value="MULTICOPPER_OXIDASE2"/>
    <property type="match status" value="1"/>
</dbReference>
<evidence type="ECO:0000256" key="6">
    <source>
        <dbReference type="ARBA" id="ARBA00023157"/>
    </source>
</evidence>
<proteinExistence type="inferred from homology"/>
<keyword evidence="7" id="KW-0325">Glycoprotein</keyword>
<dbReference type="Pfam" id="PF07732">
    <property type="entry name" value="Cu-oxidase_3"/>
    <property type="match status" value="1"/>
</dbReference>
<dbReference type="Pfam" id="PF07731">
    <property type="entry name" value="Cu-oxidase_2"/>
    <property type="match status" value="1"/>
</dbReference>
<dbReference type="STRING" id="27342.A0A0H2S686"/>
<feature type="transmembrane region" description="Helical" evidence="8">
    <location>
        <begin position="585"/>
        <end position="607"/>
    </location>
</feature>
<evidence type="ECO:0000313" key="14">
    <source>
        <dbReference type="Proteomes" id="UP000053477"/>
    </source>
</evidence>
<dbReference type="InterPro" id="IPR045087">
    <property type="entry name" value="Cu-oxidase_fam"/>
</dbReference>
<evidence type="ECO:0000256" key="9">
    <source>
        <dbReference type="SAM" id="SignalP"/>
    </source>
</evidence>
<evidence type="ECO:0000256" key="5">
    <source>
        <dbReference type="ARBA" id="ARBA00023008"/>
    </source>
</evidence>
<feature type="signal peptide" evidence="9">
    <location>
        <begin position="1"/>
        <end position="24"/>
    </location>
</feature>
<gene>
    <name evidence="13" type="ORF">SCHPADRAFT_829575</name>
</gene>
<dbReference type="EMBL" id="KQ085979">
    <property type="protein sequence ID" value="KLO12391.1"/>
    <property type="molecule type" value="Genomic_DNA"/>
</dbReference>
<dbReference type="InterPro" id="IPR001117">
    <property type="entry name" value="Cu-oxidase_2nd"/>
</dbReference>
<dbReference type="InParanoid" id="A0A0H2S686"/>
<feature type="domain" description="Plastocyanin-like" evidence="11">
    <location>
        <begin position="417"/>
        <end position="525"/>
    </location>
</feature>
<dbReference type="GO" id="GO:0010106">
    <property type="term" value="P:cellular response to iron ion starvation"/>
    <property type="evidence" value="ECO:0007669"/>
    <property type="project" value="TreeGrafter"/>
</dbReference>
<keyword evidence="8" id="KW-1133">Transmembrane helix</keyword>
<dbReference type="FunCoup" id="A0A0H2S686">
    <property type="interactions" value="43"/>
</dbReference>
<keyword evidence="2" id="KW-0479">Metal-binding</keyword>
<evidence type="ECO:0000313" key="13">
    <source>
        <dbReference type="EMBL" id="KLO12391.1"/>
    </source>
</evidence>
<organism evidence="13 14">
    <name type="scientific">Schizopora paradoxa</name>
    <dbReference type="NCBI Taxonomy" id="27342"/>
    <lineage>
        <taxon>Eukaryota</taxon>
        <taxon>Fungi</taxon>
        <taxon>Dikarya</taxon>
        <taxon>Basidiomycota</taxon>
        <taxon>Agaricomycotina</taxon>
        <taxon>Agaricomycetes</taxon>
        <taxon>Hymenochaetales</taxon>
        <taxon>Schizoporaceae</taxon>
        <taxon>Schizopora</taxon>
    </lineage>
</organism>
<name>A0A0H2S686_9AGAM</name>
<evidence type="ECO:0000256" key="8">
    <source>
        <dbReference type="SAM" id="Phobius"/>
    </source>
</evidence>
<dbReference type="Gene3D" id="2.60.40.420">
    <property type="entry name" value="Cupredoxins - blue copper proteins"/>
    <property type="match status" value="3"/>
</dbReference>
<keyword evidence="14" id="KW-1185">Reference proteome</keyword>
<evidence type="ECO:0000256" key="1">
    <source>
        <dbReference type="ARBA" id="ARBA00010609"/>
    </source>
</evidence>
<dbReference type="InterPro" id="IPR033138">
    <property type="entry name" value="Cu_oxidase_CS"/>
</dbReference>
<dbReference type="GO" id="GO:0005507">
    <property type="term" value="F:copper ion binding"/>
    <property type="evidence" value="ECO:0007669"/>
    <property type="project" value="InterPro"/>
</dbReference>
<feature type="chain" id="PRO_5005202226" evidence="9">
    <location>
        <begin position="25"/>
        <end position="640"/>
    </location>
</feature>
<evidence type="ECO:0000256" key="3">
    <source>
        <dbReference type="ARBA" id="ARBA00022729"/>
    </source>
</evidence>
<dbReference type="GO" id="GO:0033215">
    <property type="term" value="P:reductive iron assimilation"/>
    <property type="evidence" value="ECO:0007669"/>
    <property type="project" value="TreeGrafter"/>
</dbReference>
<dbReference type="GO" id="GO:0004322">
    <property type="term" value="F:ferroxidase activity"/>
    <property type="evidence" value="ECO:0007669"/>
    <property type="project" value="TreeGrafter"/>
</dbReference>
<dbReference type="InterPro" id="IPR002355">
    <property type="entry name" value="Cu_oxidase_Cu_BS"/>
</dbReference>
<sequence>MLGGNLASSALFALLSFAPTSVFAGVTEAWWEITYVDNVNPDGLFPRRVIGVNGSWPPPPLEVSTTDTLLVHATNKLPDAPTTLHHHGMYFNATSWYDGADSVTQCAIPPNASFTYVVPVNETDQRGSYWVHAHYNGQYVDGLRAPLLLHPPAGNETYANSYDEDYTVALGDWYHQEHAPLLAQFISIANPGGAEPVPDSGLIYFSANGSYLPGFNENASLPFQPGKTYRLRIINMSAFSAFFFYIDGHDMRIIEVDGTDVEESPIDVLSLTVAQRYSILVTARNDTSNNWAIHANMDTDMFDTVPDTLVYNITSKIVYNDSAPLQSFDLQVPYHDVNDTALAPIPAQPILPTATHTIPLLVAFDTMTDGTNRATFNSVTYNSPVVPAVLSQLSLQEQVTQGLLPSNASTTASVYGPWSYVLNAGESVDLVVMNSDTGKHPFHLHGHKFQIVQRSTDYTSDDPTLNPPIDETQTNPIRRDTVQVQAGTGATLRFTASNPGSWFFHCHIDWHLSAGLAVTLISSPASLQEAIATTGNAPPQALYDQCTARGIPTTGNAAGLNSTTDLTGLLVGPFFQNNGWHAKGIVAMTGCVLTAVIGMATVAWYALGERISDEEFAEEVRRKQEAKKNRKGVFGRFKAN</sequence>